<dbReference type="GO" id="GO:0016651">
    <property type="term" value="F:oxidoreductase activity, acting on NAD(P)H"/>
    <property type="evidence" value="ECO:0007669"/>
    <property type="project" value="UniProtKB-ARBA"/>
</dbReference>
<proteinExistence type="predicted"/>
<name>A0AB37RKV6_LACPE</name>
<dbReference type="GO" id="GO:0010181">
    <property type="term" value="F:FMN binding"/>
    <property type="evidence" value="ECO:0007669"/>
    <property type="project" value="InterPro"/>
</dbReference>
<evidence type="ECO:0000313" key="2">
    <source>
        <dbReference type="EMBL" id="RMW57098.1"/>
    </source>
</evidence>
<dbReference type="AlphaFoldDB" id="A0AB37RKV6"/>
<comment type="caution">
    <text evidence="2">The sequence shown here is derived from an EMBL/GenBank/DDBJ whole genome shotgun (WGS) entry which is preliminary data.</text>
</comment>
<dbReference type="EMBL" id="RDCL01000019">
    <property type="protein sequence ID" value="RMW57098.1"/>
    <property type="molecule type" value="Genomic_DNA"/>
</dbReference>
<reference evidence="2 3" key="1">
    <citation type="submission" date="2018-10" db="EMBL/GenBank/DDBJ databases">
        <title>Genome sequences of five Lactobacillus pentosus strains isolated from brines of traditionally fermented spanish-style green table olives and differences between them.</title>
        <authorList>
            <person name="Jimenez Diaz R."/>
        </authorList>
    </citation>
    <scope>NUCLEOTIDE SEQUENCE [LARGE SCALE GENOMIC DNA]</scope>
    <source>
        <strain evidence="2 3">IG8</strain>
    </source>
</reference>
<dbReference type="Pfam" id="PF12682">
    <property type="entry name" value="Flavodoxin_4"/>
    <property type="match status" value="1"/>
</dbReference>
<dbReference type="InterPro" id="IPR008254">
    <property type="entry name" value="Flavodoxin/NO_synth"/>
</dbReference>
<dbReference type="Gene3D" id="3.40.50.360">
    <property type="match status" value="1"/>
</dbReference>
<accession>A0AB37RKV6</accession>
<gene>
    <name evidence="2" type="ORF">D6U17_01655</name>
</gene>
<dbReference type="PANTHER" id="PTHR39201:SF1">
    <property type="entry name" value="FLAVODOXIN-LIKE DOMAIN-CONTAINING PROTEIN"/>
    <property type="match status" value="1"/>
</dbReference>
<dbReference type="InterPro" id="IPR029039">
    <property type="entry name" value="Flavoprotein-like_sf"/>
</dbReference>
<evidence type="ECO:0000259" key="1">
    <source>
        <dbReference type="Pfam" id="PF12682"/>
    </source>
</evidence>
<dbReference type="Proteomes" id="UP000281061">
    <property type="component" value="Unassembled WGS sequence"/>
</dbReference>
<dbReference type="PANTHER" id="PTHR39201">
    <property type="entry name" value="EXPORTED PROTEIN-RELATED"/>
    <property type="match status" value="1"/>
</dbReference>
<feature type="domain" description="Flavodoxin-like" evidence="1">
    <location>
        <begin position="90"/>
        <end position="224"/>
    </location>
</feature>
<protein>
    <submittedName>
        <fullName evidence="2">Flavodoxin</fullName>
    </submittedName>
</protein>
<evidence type="ECO:0000313" key="3">
    <source>
        <dbReference type="Proteomes" id="UP000281061"/>
    </source>
</evidence>
<sequence length="243" mass="27433">MGPIVRKQLRKFLITMRTKFLITMRTKSLIKERRSQIMKKFWSVITVIVTVFAAVASFAVNPNSSAQAASNKKVLVVYFSRTQGVYGGRSKRGNTARVVDFIQQKTNADTYEIVPKKAYPKSYDRTTQVAHREQNQNARPASKGKLPDVSKYDTVFIGGPIWWGEYPMVVRTFLDKESGLNGKTLIPFTTNEGSGLGNTRQVLKKQFPKSKVRQGFTATGNTVKNNPNRVRSQVNSWLDDLGY</sequence>
<dbReference type="SUPFAM" id="SSF52218">
    <property type="entry name" value="Flavoproteins"/>
    <property type="match status" value="1"/>
</dbReference>
<organism evidence="2 3">
    <name type="scientific">Lactiplantibacillus pentosus</name>
    <name type="common">Lactobacillus pentosus</name>
    <dbReference type="NCBI Taxonomy" id="1589"/>
    <lineage>
        <taxon>Bacteria</taxon>
        <taxon>Bacillati</taxon>
        <taxon>Bacillota</taxon>
        <taxon>Bacilli</taxon>
        <taxon>Lactobacillales</taxon>
        <taxon>Lactobacillaceae</taxon>
        <taxon>Lactiplantibacillus</taxon>
    </lineage>
</organism>